<feature type="compositionally biased region" description="Basic and acidic residues" evidence="1">
    <location>
        <begin position="108"/>
        <end position="124"/>
    </location>
</feature>
<gene>
    <name evidence="2" type="ORF">NCTC11544_05111</name>
</gene>
<evidence type="ECO:0000313" key="2">
    <source>
        <dbReference type="EMBL" id="SUI88268.1"/>
    </source>
</evidence>
<protein>
    <submittedName>
        <fullName evidence="2">Uncharacterized protein</fullName>
    </submittedName>
</protein>
<name>A0A380AUZ8_9GAMM</name>
<sequence>MPNVMLPNGVMMSGVPEGTSWEKVAKSAVQQGVATPEDFKGYPDIYAQLKPLSNTPTTAPQPSSVGMDVLREQGRQNAIAASSPHGQSMADGLAQQSEALRQSLGKTAQERWGSESPEERHRDIETVTGLASGVLALTGIGIPAAMAIGAAGTTAGDSVATGITTGGKSFAPEHIGEDVLLGAGGGALPGVVTGSKAAVKALTERLTPRTAAYLKGVLEGGLPAKPGIVWQSADKPPVTTEPEILDDVLPVNPKAEEQVTSTGLDEIRAEQALHDQKMQQLSVHRLSSIEASSYMRPMLEQSESGKIGKTPAAALQMYRDFTKGYRHSAVPHAGTEEGLDHLANMPYYEARMRADNPALHRIVTAIDAGEKVDADEFLNALASYDLRTKFDVMDYAARLPASYADHLIGLMRDAPDVDRWLTGDVLDNALSGKVTTLSKKMVEDYRNGIRDVMQNEAEGLQEAISKEYAVARDRFMIATDEGEKNLATALDHKMKALTKMNKSVQHFAETGEWKGGIDADDEAIYQAMALTHDEARNGLLVMEKFRRLRSLGNAQPVVGEQTGLDAMADRTADLISGVLTVKTGGAGAVAAPVVRKTVRAAARKVRRNVIKGRAELAAAAKEAAKNK</sequence>
<evidence type="ECO:0000313" key="3">
    <source>
        <dbReference type="Proteomes" id="UP000255529"/>
    </source>
</evidence>
<organism evidence="2 3">
    <name type="scientific">Serratia quinivorans</name>
    <dbReference type="NCBI Taxonomy" id="137545"/>
    <lineage>
        <taxon>Bacteria</taxon>
        <taxon>Pseudomonadati</taxon>
        <taxon>Pseudomonadota</taxon>
        <taxon>Gammaproteobacteria</taxon>
        <taxon>Enterobacterales</taxon>
        <taxon>Yersiniaceae</taxon>
        <taxon>Serratia</taxon>
    </lineage>
</organism>
<dbReference type="EMBL" id="UGYN01000002">
    <property type="protein sequence ID" value="SUI88268.1"/>
    <property type="molecule type" value="Genomic_DNA"/>
</dbReference>
<accession>A0A380AUZ8</accession>
<evidence type="ECO:0000256" key="1">
    <source>
        <dbReference type="SAM" id="MobiDB-lite"/>
    </source>
</evidence>
<dbReference type="AlphaFoldDB" id="A0A380AUZ8"/>
<dbReference type="Proteomes" id="UP000255529">
    <property type="component" value="Unassembled WGS sequence"/>
</dbReference>
<proteinExistence type="predicted"/>
<feature type="region of interest" description="Disordered" evidence="1">
    <location>
        <begin position="103"/>
        <end position="124"/>
    </location>
</feature>
<reference evidence="2 3" key="1">
    <citation type="submission" date="2018-06" db="EMBL/GenBank/DDBJ databases">
        <authorList>
            <consortium name="Pathogen Informatics"/>
            <person name="Doyle S."/>
        </authorList>
    </citation>
    <scope>NUCLEOTIDE SEQUENCE [LARGE SCALE GENOMIC DNA]</scope>
    <source>
        <strain evidence="2 3">NCTC11544</strain>
    </source>
</reference>